<evidence type="ECO:0000313" key="2">
    <source>
        <dbReference type="EMBL" id="CAB4806030.1"/>
    </source>
</evidence>
<dbReference type="EMBL" id="CAFAAO010000011">
    <property type="protein sequence ID" value="CAB4806030.1"/>
    <property type="molecule type" value="Genomic_DNA"/>
</dbReference>
<protein>
    <submittedName>
        <fullName evidence="1">Unannotated protein</fullName>
    </submittedName>
</protein>
<reference evidence="1" key="1">
    <citation type="submission" date="2020-05" db="EMBL/GenBank/DDBJ databases">
        <authorList>
            <person name="Chiriac C."/>
            <person name="Salcher M."/>
            <person name="Ghai R."/>
            <person name="Kavagutti S V."/>
        </authorList>
    </citation>
    <scope>NUCLEOTIDE SEQUENCE</scope>
</reference>
<organism evidence="1">
    <name type="scientific">freshwater metagenome</name>
    <dbReference type="NCBI Taxonomy" id="449393"/>
    <lineage>
        <taxon>unclassified sequences</taxon>
        <taxon>metagenomes</taxon>
        <taxon>ecological metagenomes</taxon>
    </lineage>
</organism>
<dbReference type="AlphaFoldDB" id="A0A6J5ZTZ0"/>
<evidence type="ECO:0000313" key="1">
    <source>
        <dbReference type="EMBL" id="CAB4344327.1"/>
    </source>
</evidence>
<name>A0A6J5ZTZ0_9ZZZZ</name>
<accession>A0A6J5ZTZ0</accession>
<sequence length="42" mass="4435">MAQRNMKMNSMPARNDSAVINATALWLAALTAVTSVSARLGT</sequence>
<dbReference type="EMBL" id="CAESAI010000053">
    <property type="protein sequence ID" value="CAB4344327.1"/>
    <property type="molecule type" value="Genomic_DNA"/>
</dbReference>
<gene>
    <name evidence="2" type="ORF">UFOPK3037_00958</name>
    <name evidence="1" type="ORF">UFOPK3406_01354</name>
</gene>
<proteinExistence type="predicted"/>